<dbReference type="EMBL" id="FOFR01000001">
    <property type="protein sequence ID" value="SEP80497.1"/>
    <property type="molecule type" value="Genomic_DNA"/>
</dbReference>
<dbReference type="InterPro" id="IPR027417">
    <property type="entry name" value="P-loop_NTPase"/>
</dbReference>
<dbReference type="STRING" id="402600.SAMN05216188_101542"/>
<evidence type="ECO:0000313" key="7">
    <source>
        <dbReference type="EMBL" id="SEP80497.1"/>
    </source>
</evidence>
<feature type="region of interest" description="Disordered" evidence="5">
    <location>
        <begin position="336"/>
        <end position="355"/>
    </location>
</feature>
<dbReference type="OrthoDB" id="9795626at2"/>
<proteinExistence type="inferred from homology"/>
<comment type="subunit">
    <text evidence="2">Heterodimer of SbcC and SbcD.</text>
</comment>
<evidence type="ECO:0000256" key="5">
    <source>
        <dbReference type="SAM" id="MobiDB-lite"/>
    </source>
</evidence>
<evidence type="ECO:0000259" key="6">
    <source>
        <dbReference type="Pfam" id="PF13476"/>
    </source>
</evidence>
<evidence type="ECO:0000256" key="4">
    <source>
        <dbReference type="SAM" id="Coils"/>
    </source>
</evidence>
<dbReference type="PANTHER" id="PTHR32114">
    <property type="entry name" value="ABC TRANSPORTER ABCH.3"/>
    <property type="match status" value="1"/>
</dbReference>
<gene>
    <name evidence="7" type="ORF">SAMN05216188_101542</name>
</gene>
<dbReference type="SUPFAM" id="SSF52540">
    <property type="entry name" value="P-loop containing nucleoside triphosphate hydrolases"/>
    <property type="match status" value="1"/>
</dbReference>
<dbReference type="InterPro" id="IPR038729">
    <property type="entry name" value="Rad50/SbcC_AAA"/>
</dbReference>
<evidence type="ECO:0000256" key="2">
    <source>
        <dbReference type="ARBA" id="ARBA00011322"/>
    </source>
</evidence>
<protein>
    <recommendedName>
        <fullName evidence="3">Nuclease SbcCD subunit C</fullName>
    </recommendedName>
</protein>
<evidence type="ECO:0000256" key="3">
    <source>
        <dbReference type="ARBA" id="ARBA00013368"/>
    </source>
</evidence>
<dbReference type="AlphaFoldDB" id="A0A1H9AVI7"/>
<dbReference type="GO" id="GO:0006302">
    <property type="term" value="P:double-strand break repair"/>
    <property type="evidence" value="ECO:0007669"/>
    <property type="project" value="InterPro"/>
</dbReference>
<dbReference type="Pfam" id="PF13476">
    <property type="entry name" value="AAA_23"/>
    <property type="match status" value="1"/>
</dbReference>
<accession>A0A1H9AVI7</accession>
<feature type="coiled-coil region" evidence="4">
    <location>
        <begin position="482"/>
        <end position="571"/>
    </location>
</feature>
<reference evidence="8" key="1">
    <citation type="submission" date="2016-10" db="EMBL/GenBank/DDBJ databases">
        <authorList>
            <person name="Varghese N."/>
            <person name="Submissions S."/>
        </authorList>
    </citation>
    <scope>NUCLEOTIDE SEQUENCE [LARGE SCALE GENOMIC DNA]</scope>
    <source>
        <strain evidence="8">CGMCC 4.3525</strain>
    </source>
</reference>
<dbReference type="GO" id="GO:0016887">
    <property type="term" value="F:ATP hydrolysis activity"/>
    <property type="evidence" value="ECO:0007669"/>
    <property type="project" value="InterPro"/>
</dbReference>
<sequence>MRIGQQACRRRRPPIFARTAHSSALDPRQSWSCRVIPRHDGKSPHRLAVTSSPKKSLHRGARLGHKWYLCSELMCAARRFSMVTDQTSTSGVAMNNVPAGEQLATGGGSVRLPVVQTIEINNFSLYRENPRISLSFGDGVFCLAGANGLGKSTFLAILNYAITGIVANPDQKFMSLKEYYKDSLKYSGLYFTGRVFELERHLAEVTISFTVGRAQYSLTRGIFEPRALRKLKVLNSSTENDYEHEIESADEDAASELHSVYVRKIVQDAGLATFDQLVFLQHFLLTFDERRHLLFWDPEVAQQALFLAFGVDGELAEKADEWRRIADRLESQARNAQYQATTARQRKEEIQGRAGTTTELNPDLLLAHSELTQARDQTARVRDLRSRDVSDASLVLSRATAKRHALESDYDRAFNERLKPGANPRQHSLVSNLITQHTCGICGTHADGVEESAVSLMADDKCPLCQTSTKRTGEPGIDFQHLERLDNELASAVQEVTVAESSLTRLTKELEIAENDYADARERLKEFEKQNDISAEDVAKPEPDDVLSKLVKQLEAEQQSAVERRDDFRRTRDEYRSKLTPVQNELAEKYFEAEVEFVPKFQELAYQFLGLDLRVNMEQRAKGAELTLEIEGTRRRMTTQLSESQRYFVDIALRMALAQHMVGEGNPACLYIDTPEGSLDIAYENRAGSMFGKFAVAGNKLVMTANINSSRLVQQLAHICGADRMKIERMTEWTVLSEVQAESEALFDEAYRKITGALYEVTP</sequence>
<dbReference type="PANTHER" id="PTHR32114:SF2">
    <property type="entry name" value="ABC TRANSPORTER ABCH.3"/>
    <property type="match status" value="1"/>
</dbReference>
<dbReference type="Proteomes" id="UP000199352">
    <property type="component" value="Unassembled WGS sequence"/>
</dbReference>
<organism evidence="7 8">
    <name type="scientific">Lentzea xinjiangensis</name>
    <dbReference type="NCBI Taxonomy" id="402600"/>
    <lineage>
        <taxon>Bacteria</taxon>
        <taxon>Bacillati</taxon>
        <taxon>Actinomycetota</taxon>
        <taxon>Actinomycetes</taxon>
        <taxon>Pseudonocardiales</taxon>
        <taxon>Pseudonocardiaceae</taxon>
        <taxon>Lentzea</taxon>
    </lineage>
</organism>
<evidence type="ECO:0000313" key="8">
    <source>
        <dbReference type="Proteomes" id="UP000199352"/>
    </source>
</evidence>
<name>A0A1H9AVI7_9PSEU</name>
<keyword evidence="8" id="KW-1185">Reference proteome</keyword>
<evidence type="ECO:0000256" key="1">
    <source>
        <dbReference type="ARBA" id="ARBA00006930"/>
    </source>
</evidence>
<feature type="domain" description="Rad50/SbcC-type AAA" evidence="6">
    <location>
        <begin position="118"/>
        <end position="344"/>
    </location>
</feature>
<keyword evidence="4" id="KW-0175">Coiled coil</keyword>
<dbReference type="Gene3D" id="3.40.50.300">
    <property type="entry name" value="P-loop containing nucleotide triphosphate hydrolases"/>
    <property type="match status" value="2"/>
</dbReference>
<comment type="similarity">
    <text evidence="1">Belongs to the SMC family. SbcC subfamily.</text>
</comment>